<dbReference type="GO" id="GO:0016887">
    <property type="term" value="F:ATP hydrolysis activity"/>
    <property type="evidence" value="ECO:0007669"/>
    <property type="project" value="InterPro"/>
</dbReference>
<dbReference type="Pfam" id="PF00005">
    <property type="entry name" value="ABC_tran"/>
    <property type="match status" value="2"/>
</dbReference>
<organism evidence="5 6">
    <name type="scientific">Cellulosimicrobium funkei</name>
    <dbReference type="NCBI Taxonomy" id="264251"/>
    <lineage>
        <taxon>Bacteria</taxon>
        <taxon>Bacillati</taxon>
        <taxon>Actinomycetota</taxon>
        <taxon>Actinomycetes</taxon>
        <taxon>Micrococcales</taxon>
        <taxon>Promicromonosporaceae</taxon>
        <taxon>Cellulosimicrobium</taxon>
    </lineage>
</organism>
<dbReference type="PANTHER" id="PTHR43790">
    <property type="entry name" value="CARBOHYDRATE TRANSPORT ATP-BINDING PROTEIN MG119-RELATED"/>
    <property type="match status" value="1"/>
</dbReference>
<evidence type="ECO:0000259" key="4">
    <source>
        <dbReference type="PROSITE" id="PS50893"/>
    </source>
</evidence>
<dbReference type="Gene3D" id="3.40.50.300">
    <property type="entry name" value="P-loop containing nucleotide triphosphate hydrolases"/>
    <property type="match status" value="2"/>
</dbReference>
<accession>A0A0H2KSL5</accession>
<dbReference type="STRING" id="264251.FB00_03860"/>
<protein>
    <submittedName>
        <fullName evidence="5">Sugar ABC transporter</fullName>
    </submittedName>
</protein>
<dbReference type="CDD" id="cd03216">
    <property type="entry name" value="ABC_Carb_Monos_I"/>
    <property type="match status" value="1"/>
</dbReference>
<feature type="compositionally biased region" description="Basic and acidic residues" evidence="3">
    <location>
        <begin position="299"/>
        <end position="312"/>
    </location>
</feature>
<sequence length="594" mass="61007">MPTTLPAGAGAAPDAPAALPAPLKPPALVLRDVTRVFGAHTALDAVDLDVVPGEVHCVLGENGAGKSTLCNIVFGSLRPTSGEVLLAGEAYAPASPADALAHGVAMVHQHFSLVATLTVEENLLLGRGTGRRLRPDRRGLATRLAEIERTLGLRVDPGARVGGLTVGARQQVEIVKALLDRPRLLLLDEPTGVLGPDEIDGLLATCRRVADAGTAVVLITHKLAEVMRVGDRATVLRGGRVVGTGVLARDAHGTSTRGTDTDRAEERLTAADLVALMVGRDASSLDPVLAASVGVTRPGTDEHTEEHADEHGAGGTGARGRPTARADGPAEVRVAEVDAAALGVGPAVLDVRGLVVDGADGARRVDAVDLVVRPGEIVGIAGVEGNGQSELVAALSGAVVPAGGRVRLDGVDITTARPGRRTALGLGVVPEDRHHEAVVTSLSVTTNLLLGGLRRFRRFGLLDRKAMRAAAADLARRFDVRAASLDAPVSSLSGGNQQKAVLARELSLHPLRCVVAAQPTRGLDLGAVDAVVAHLRAAADAGVGVLVVSSELSELLVLCDRVHVAYRGALRGPVPTADPDARDRVAHLMTGASA</sequence>
<evidence type="ECO:0000313" key="5">
    <source>
        <dbReference type="EMBL" id="KLN36143.1"/>
    </source>
</evidence>
<dbReference type="PROSITE" id="PS00211">
    <property type="entry name" value="ABC_TRANSPORTER_1"/>
    <property type="match status" value="1"/>
</dbReference>
<feature type="domain" description="ABC transporter" evidence="4">
    <location>
        <begin position="28"/>
        <end position="263"/>
    </location>
</feature>
<dbReference type="Proteomes" id="UP000035265">
    <property type="component" value="Unassembled WGS sequence"/>
</dbReference>
<reference evidence="5 6" key="1">
    <citation type="submission" date="2014-05" db="EMBL/GenBank/DDBJ databases">
        <title>Cellulosimicrobium funkei U11 genome.</title>
        <authorList>
            <person name="Hu C."/>
            <person name="Gong Y."/>
            <person name="Wan W."/>
            <person name="Jiang M."/>
        </authorList>
    </citation>
    <scope>NUCLEOTIDE SEQUENCE [LARGE SCALE GENOMIC DNA]</scope>
    <source>
        <strain evidence="5 6">U11</strain>
    </source>
</reference>
<dbReference type="InterPro" id="IPR003593">
    <property type="entry name" value="AAA+_ATPase"/>
</dbReference>
<dbReference type="SMART" id="SM00382">
    <property type="entry name" value="AAA"/>
    <property type="match status" value="2"/>
</dbReference>
<dbReference type="EMBL" id="JNBQ01000002">
    <property type="protein sequence ID" value="KLN36143.1"/>
    <property type="molecule type" value="Genomic_DNA"/>
</dbReference>
<dbReference type="AlphaFoldDB" id="A0A0H2KSL5"/>
<dbReference type="PROSITE" id="PS50893">
    <property type="entry name" value="ABC_TRANSPORTER_2"/>
    <property type="match status" value="2"/>
</dbReference>
<keyword evidence="2" id="KW-0067">ATP-binding</keyword>
<proteinExistence type="predicted"/>
<evidence type="ECO:0000256" key="1">
    <source>
        <dbReference type="ARBA" id="ARBA00022741"/>
    </source>
</evidence>
<evidence type="ECO:0000313" key="6">
    <source>
        <dbReference type="Proteomes" id="UP000035265"/>
    </source>
</evidence>
<dbReference type="PATRIC" id="fig|264251.5.peg.791"/>
<dbReference type="InterPro" id="IPR027417">
    <property type="entry name" value="P-loop_NTPase"/>
</dbReference>
<dbReference type="InterPro" id="IPR050107">
    <property type="entry name" value="ABC_carbohydrate_import_ATPase"/>
</dbReference>
<dbReference type="CDD" id="cd03215">
    <property type="entry name" value="ABC_Carb_Monos_II"/>
    <property type="match status" value="1"/>
</dbReference>
<keyword evidence="6" id="KW-1185">Reference proteome</keyword>
<gene>
    <name evidence="5" type="ORF">FB00_03860</name>
</gene>
<dbReference type="GO" id="GO:0005524">
    <property type="term" value="F:ATP binding"/>
    <property type="evidence" value="ECO:0007669"/>
    <property type="project" value="UniProtKB-KW"/>
</dbReference>
<keyword evidence="1" id="KW-0547">Nucleotide-binding</keyword>
<dbReference type="RefSeq" id="WP_082140948.1">
    <property type="nucleotide sequence ID" value="NZ_JNBQ01000002.1"/>
</dbReference>
<evidence type="ECO:0000256" key="3">
    <source>
        <dbReference type="SAM" id="MobiDB-lite"/>
    </source>
</evidence>
<name>A0A0H2KSL5_9MICO</name>
<evidence type="ECO:0000256" key="2">
    <source>
        <dbReference type="ARBA" id="ARBA00022840"/>
    </source>
</evidence>
<dbReference type="PANTHER" id="PTHR43790:SF4">
    <property type="entry name" value="GUANOSINE IMPORT ATP-BINDING PROTEIN NUPO"/>
    <property type="match status" value="1"/>
</dbReference>
<feature type="domain" description="ABC transporter" evidence="4">
    <location>
        <begin position="349"/>
        <end position="592"/>
    </location>
</feature>
<comment type="caution">
    <text evidence="5">The sequence shown here is derived from an EMBL/GenBank/DDBJ whole genome shotgun (WGS) entry which is preliminary data.</text>
</comment>
<dbReference type="InterPro" id="IPR017871">
    <property type="entry name" value="ABC_transporter-like_CS"/>
</dbReference>
<feature type="region of interest" description="Disordered" evidence="3">
    <location>
        <begin position="297"/>
        <end position="328"/>
    </location>
</feature>
<dbReference type="InterPro" id="IPR003439">
    <property type="entry name" value="ABC_transporter-like_ATP-bd"/>
</dbReference>
<dbReference type="SUPFAM" id="SSF52540">
    <property type="entry name" value="P-loop containing nucleoside triphosphate hydrolases"/>
    <property type="match status" value="2"/>
</dbReference>